<evidence type="ECO:0000256" key="10">
    <source>
        <dbReference type="ARBA" id="ARBA00050997"/>
    </source>
</evidence>
<accession>A0A7S9PUG1</accession>
<evidence type="ECO:0000256" key="7">
    <source>
        <dbReference type="ARBA" id="ARBA00022857"/>
    </source>
</evidence>
<comment type="subunit">
    <text evidence="3">Homodimer.</text>
</comment>
<keyword evidence="7" id="KW-0521">NADP</keyword>
<dbReference type="InterPro" id="IPR011032">
    <property type="entry name" value="GroES-like_sf"/>
</dbReference>
<evidence type="ECO:0000256" key="3">
    <source>
        <dbReference type="ARBA" id="ARBA00011738"/>
    </source>
</evidence>
<comment type="cofactor">
    <cofactor evidence="1 11">
        <name>Zn(2+)</name>
        <dbReference type="ChEBI" id="CHEBI:29105"/>
    </cofactor>
</comment>
<dbReference type="GO" id="GO:0008270">
    <property type="term" value="F:zinc ion binding"/>
    <property type="evidence" value="ECO:0007669"/>
    <property type="project" value="InterPro"/>
</dbReference>
<reference evidence="13 14" key="1">
    <citation type="journal article" date="2018" name="PLoS Genet.">
        <title>Repeat elements organise 3D genome structure and mediate transcription in the filamentous fungus Epichloe festucae.</title>
        <authorList>
            <person name="Winter D.J."/>
            <person name="Ganley A.R.D."/>
            <person name="Young C.A."/>
            <person name="Liachko I."/>
            <person name="Schardl C.L."/>
            <person name="Dupont P.Y."/>
            <person name="Berry D."/>
            <person name="Ram A."/>
            <person name="Scott B."/>
            <person name="Cox M.P."/>
        </authorList>
    </citation>
    <scope>NUCLEOTIDE SEQUENCE [LARGE SCALE GENOMIC DNA]</scope>
    <source>
        <strain evidence="13 14">Fl1</strain>
    </source>
</reference>
<dbReference type="Proteomes" id="UP000594364">
    <property type="component" value="Chromosome 2"/>
</dbReference>
<comment type="similarity">
    <text evidence="2 11">Belongs to the zinc-containing alcohol dehydrogenase family.</text>
</comment>
<dbReference type="AlphaFoldDB" id="A0A7S9PUG1"/>
<dbReference type="SUPFAM" id="SSF51735">
    <property type="entry name" value="NAD(P)-binding Rossmann-fold domains"/>
    <property type="match status" value="1"/>
</dbReference>
<proteinExistence type="inferred from homology"/>
<protein>
    <recommendedName>
        <fullName evidence="9">alcohol dehydrogenase (NADP(+))</fullName>
        <ecNumber evidence="9">1.1.1.2</ecNumber>
    </recommendedName>
</protein>
<gene>
    <name evidence="13" type="ORF">C2857_006673</name>
</gene>
<dbReference type="InterPro" id="IPR013149">
    <property type="entry name" value="ADH-like_C"/>
</dbReference>
<dbReference type="EMBL" id="CP031386">
    <property type="protein sequence ID" value="QPG97657.1"/>
    <property type="molecule type" value="Genomic_DNA"/>
</dbReference>
<dbReference type="CDD" id="cd05283">
    <property type="entry name" value="CAD1"/>
    <property type="match status" value="1"/>
</dbReference>
<keyword evidence="6 11" id="KW-0862">Zinc</keyword>
<dbReference type="Gene3D" id="3.90.180.10">
    <property type="entry name" value="Medium-chain alcohol dehydrogenases, catalytic domain"/>
    <property type="match status" value="1"/>
</dbReference>
<dbReference type="SMART" id="SM00829">
    <property type="entry name" value="PKS_ER"/>
    <property type="match status" value="1"/>
</dbReference>
<dbReference type="OrthoDB" id="1879366at2759"/>
<evidence type="ECO:0000256" key="11">
    <source>
        <dbReference type="RuleBase" id="RU361277"/>
    </source>
</evidence>
<evidence type="ECO:0000256" key="1">
    <source>
        <dbReference type="ARBA" id="ARBA00001947"/>
    </source>
</evidence>
<feature type="domain" description="Enoyl reductase (ER)" evidence="12">
    <location>
        <begin position="74"/>
        <end position="408"/>
    </location>
</feature>
<dbReference type="PROSITE" id="PS00059">
    <property type="entry name" value="ADH_ZINC"/>
    <property type="match status" value="1"/>
</dbReference>
<evidence type="ECO:0000256" key="9">
    <source>
        <dbReference type="ARBA" id="ARBA00024074"/>
    </source>
</evidence>
<comment type="catalytic activity">
    <reaction evidence="10">
        <text>a primary alcohol + NADP(+) = an aldehyde + NADPH + H(+)</text>
        <dbReference type="Rhea" id="RHEA:15937"/>
        <dbReference type="ChEBI" id="CHEBI:15378"/>
        <dbReference type="ChEBI" id="CHEBI:15734"/>
        <dbReference type="ChEBI" id="CHEBI:17478"/>
        <dbReference type="ChEBI" id="CHEBI:57783"/>
        <dbReference type="ChEBI" id="CHEBI:58349"/>
        <dbReference type="EC" id="1.1.1.2"/>
    </reaction>
    <physiologicalReaction direction="left-to-right" evidence="10">
        <dbReference type="Rhea" id="RHEA:15938"/>
    </physiologicalReaction>
    <physiologicalReaction direction="right-to-left" evidence="10">
        <dbReference type="Rhea" id="RHEA:15939"/>
    </physiologicalReaction>
</comment>
<dbReference type="Gene3D" id="3.40.50.720">
    <property type="entry name" value="NAD(P)-binding Rossmann-like Domain"/>
    <property type="match status" value="1"/>
</dbReference>
<dbReference type="Pfam" id="PF08240">
    <property type="entry name" value="ADH_N"/>
    <property type="match status" value="1"/>
</dbReference>
<sequence>MVISGRRQRAPPESRSINRASGVLPKSMLSTLSQNLSFQRKRISLISLVITTLTMSTDYKFEGWMGLDAESAKGKMVWQEYEPKAWEETDVDIKVTNSGICGSDLHTLRSGWGQTPYPCVVGHEIVGVAVRVGSRAEGGIKVGDLVGVGAQSDSCLGRDGSCNECSNDSENYCTKTVNTYASTHRNGGKGYGGYSLYHRCPSHFVIKIPNGLAPEYAAPMLCGGVTVYSPLKHFGAGPGKKVAIAGVGGLGHFAVLFAKALGADEVVGISRKASKRQDALSLGCDDYIATDDDKDWGKHHARRFDLIISTVSSDKMPLSDYINTLSLDGTLVQVGAPEGPLPLQIFNIIPGRRSIAGSAIGSPKEIREMFQLAVDKKIKPWVEKRPMKDANQAIVDMEAGKARFRYVLQN</sequence>
<evidence type="ECO:0000256" key="5">
    <source>
        <dbReference type="ARBA" id="ARBA00022723"/>
    </source>
</evidence>
<keyword evidence="4" id="KW-0597">Phosphoprotein</keyword>
<keyword evidence="14" id="KW-1185">Reference proteome</keyword>
<evidence type="ECO:0000256" key="8">
    <source>
        <dbReference type="ARBA" id="ARBA00023002"/>
    </source>
</evidence>
<dbReference type="FunFam" id="3.40.50.720:FF:000158">
    <property type="entry name" value="Zinc-binding alcohol dehydrogenase"/>
    <property type="match status" value="1"/>
</dbReference>
<dbReference type="InterPro" id="IPR020843">
    <property type="entry name" value="ER"/>
</dbReference>
<dbReference type="InterPro" id="IPR036291">
    <property type="entry name" value="NAD(P)-bd_dom_sf"/>
</dbReference>
<dbReference type="PANTHER" id="PTHR42683">
    <property type="entry name" value="ALDEHYDE REDUCTASE"/>
    <property type="match status" value="1"/>
</dbReference>
<dbReference type="EC" id="1.1.1.2" evidence="9"/>
<keyword evidence="8" id="KW-0560">Oxidoreductase</keyword>
<evidence type="ECO:0000256" key="4">
    <source>
        <dbReference type="ARBA" id="ARBA00022553"/>
    </source>
</evidence>
<dbReference type="InterPro" id="IPR002328">
    <property type="entry name" value="ADH_Zn_CS"/>
</dbReference>
<dbReference type="InterPro" id="IPR013154">
    <property type="entry name" value="ADH-like_N"/>
</dbReference>
<dbReference type="SUPFAM" id="SSF50129">
    <property type="entry name" value="GroES-like"/>
    <property type="match status" value="1"/>
</dbReference>
<dbReference type="GO" id="GO:0008106">
    <property type="term" value="F:alcohol dehydrogenase (NADP+) activity"/>
    <property type="evidence" value="ECO:0007669"/>
    <property type="project" value="UniProtKB-EC"/>
</dbReference>
<dbReference type="GO" id="GO:0006066">
    <property type="term" value="P:alcohol metabolic process"/>
    <property type="evidence" value="ECO:0007669"/>
    <property type="project" value="UniProtKB-ARBA"/>
</dbReference>
<dbReference type="InterPro" id="IPR047109">
    <property type="entry name" value="CAD-like"/>
</dbReference>
<evidence type="ECO:0000259" key="12">
    <source>
        <dbReference type="SMART" id="SM00829"/>
    </source>
</evidence>
<evidence type="ECO:0000313" key="14">
    <source>
        <dbReference type="Proteomes" id="UP000594364"/>
    </source>
</evidence>
<name>A0A7S9PUG1_EPIFF</name>
<evidence type="ECO:0000256" key="2">
    <source>
        <dbReference type="ARBA" id="ARBA00008072"/>
    </source>
</evidence>
<evidence type="ECO:0000256" key="6">
    <source>
        <dbReference type="ARBA" id="ARBA00022833"/>
    </source>
</evidence>
<organism evidence="13 14">
    <name type="scientific">Epichloe festucae (strain Fl1)</name>
    <dbReference type="NCBI Taxonomy" id="877507"/>
    <lineage>
        <taxon>Eukaryota</taxon>
        <taxon>Fungi</taxon>
        <taxon>Dikarya</taxon>
        <taxon>Ascomycota</taxon>
        <taxon>Pezizomycotina</taxon>
        <taxon>Sordariomycetes</taxon>
        <taxon>Hypocreomycetidae</taxon>
        <taxon>Hypocreales</taxon>
        <taxon>Clavicipitaceae</taxon>
        <taxon>Epichloe</taxon>
    </lineage>
</organism>
<evidence type="ECO:0000313" key="13">
    <source>
        <dbReference type="EMBL" id="QPG97657.1"/>
    </source>
</evidence>
<dbReference type="Pfam" id="PF00107">
    <property type="entry name" value="ADH_zinc_N"/>
    <property type="match status" value="1"/>
</dbReference>
<keyword evidence="5 11" id="KW-0479">Metal-binding</keyword>